<feature type="domain" description="BTB" evidence="1">
    <location>
        <begin position="41"/>
        <end position="88"/>
    </location>
</feature>
<evidence type="ECO:0000313" key="3">
    <source>
        <dbReference type="Proteomes" id="UP001150941"/>
    </source>
</evidence>
<dbReference type="Proteomes" id="UP001150941">
    <property type="component" value="Unassembled WGS sequence"/>
</dbReference>
<evidence type="ECO:0000313" key="2">
    <source>
        <dbReference type="EMBL" id="KAJ5239742.1"/>
    </source>
</evidence>
<dbReference type="GeneID" id="83200961"/>
<dbReference type="EMBL" id="JAPQKS010000003">
    <property type="protein sequence ID" value="KAJ5239742.1"/>
    <property type="molecule type" value="Genomic_DNA"/>
</dbReference>
<protein>
    <recommendedName>
        <fullName evidence="1">BTB domain-containing protein</fullName>
    </recommendedName>
</protein>
<dbReference type="InterPro" id="IPR000210">
    <property type="entry name" value="BTB/POZ_dom"/>
</dbReference>
<sequence>MKYTEDGQMSTTTEYVMVALITIYNTNYSSSKLRKMHRSLGVIELAVDPATYTVLKTLISIHSNFFKSIFQHNLTEAQYNAIMLERID</sequence>
<keyword evidence="3" id="KW-1185">Reference proteome</keyword>
<dbReference type="RefSeq" id="XP_058332661.1">
    <property type="nucleotide sequence ID" value="XM_058473658.1"/>
</dbReference>
<evidence type="ECO:0000259" key="1">
    <source>
        <dbReference type="PROSITE" id="PS50097"/>
    </source>
</evidence>
<dbReference type="PROSITE" id="PS50097">
    <property type="entry name" value="BTB"/>
    <property type="match status" value="1"/>
</dbReference>
<accession>A0A9W9PB90</accession>
<proteinExistence type="predicted"/>
<reference evidence="2" key="1">
    <citation type="submission" date="2022-11" db="EMBL/GenBank/DDBJ databases">
        <authorList>
            <person name="Petersen C."/>
        </authorList>
    </citation>
    <scope>NUCLEOTIDE SEQUENCE</scope>
    <source>
        <strain evidence="2">IBT 19713</strain>
    </source>
</reference>
<name>A0A9W9PB90_9EURO</name>
<reference evidence="2" key="2">
    <citation type="journal article" date="2023" name="IMA Fungus">
        <title>Comparative genomic study of the Penicillium genus elucidates a diverse pangenome and 15 lateral gene transfer events.</title>
        <authorList>
            <person name="Petersen C."/>
            <person name="Sorensen T."/>
            <person name="Nielsen M.R."/>
            <person name="Sondergaard T.E."/>
            <person name="Sorensen J.L."/>
            <person name="Fitzpatrick D.A."/>
            <person name="Frisvad J.C."/>
            <person name="Nielsen K.L."/>
        </authorList>
    </citation>
    <scope>NUCLEOTIDE SEQUENCE</scope>
    <source>
        <strain evidence="2">IBT 19713</strain>
    </source>
</reference>
<comment type="caution">
    <text evidence="2">The sequence shown here is derived from an EMBL/GenBank/DDBJ whole genome shotgun (WGS) entry which is preliminary data.</text>
</comment>
<dbReference type="AlphaFoldDB" id="A0A9W9PB90"/>
<gene>
    <name evidence="2" type="ORF">N7468_004361</name>
</gene>
<organism evidence="2 3">
    <name type="scientific">Penicillium chermesinum</name>
    <dbReference type="NCBI Taxonomy" id="63820"/>
    <lineage>
        <taxon>Eukaryota</taxon>
        <taxon>Fungi</taxon>
        <taxon>Dikarya</taxon>
        <taxon>Ascomycota</taxon>
        <taxon>Pezizomycotina</taxon>
        <taxon>Eurotiomycetes</taxon>
        <taxon>Eurotiomycetidae</taxon>
        <taxon>Eurotiales</taxon>
        <taxon>Aspergillaceae</taxon>
        <taxon>Penicillium</taxon>
    </lineage>
</organism>